<dbReference type="PATRIC" id="fig|1003195.29.peg.1217"/>
<accession>G8WRK4</accession>
<reference evidence="3" key="1">
    <citation type="submission" date="2011-12" db="EMBL/GenBank/DDBJ databases">
        <title>Complete genome sequence of Streptomyces cattleya strain DSM 46488.</title>
        <authorList>
            <person name="Ou H.-Y."/>
            <person name="Li P."/>
            <person name="Zhao C."/>
            <person name="O'Hagan D."/>
            <person name="Deng Z."/>
        </authorList>
    </citation>
    <scope>NUCLEOTIDE SEQUENCE [LARGE SCALE GENOMIC DNA]</scope>
    <source>
        <strain evidence="3">ATCC 35852 / DSM 46488 / JCM 4925 / NBRC 14057 / NRRL 8057</strain>
    </source>
</reference>
<dbReference type="HOGENOM" id="CLU_2604442_0_0_11"/>
<dbReference type="KEGG" id="scy:SCATT_12110"/>
<evidence type="ECO:0000313" key="2">
    <source>
        <dbReference type="EMBL" id="AEW93582.1"/>
    </source>
</evidence>
<sequence length="79" mass="8305">MTPAAAGYVTPGLLPLHGLLVPLPRRQPAASPSERAGTRGHVPRHHPTIEGPTQMSTTRDTTFPQPWPRPGHAGAGEGC</sequence>
<feature type="compositionally biased region" description="Polar residues" evidence="1">
    <location>
        <begin position="51"/>
        <end position="64"/>
    </location>
</feature>
<gene>
    <name evidence="2" type="ordered locus">SCATT_12110</name>
</gene>
<protein>
    <submittedName>
        <fullName evidence="2">Uncharacterized protein</fullName>
    </submittedName>
</protein>
<name>G8WRK4_STREN</name>
<evidence type="ECO:0000313" key="3">
    <source>
        <dbReference type="Proteomes" id="UP000007842"/>
    </source>
</evidence>
<evidence type="ECO:0000256" key="1">
    <source>
        <dbReference type="SAM" id="MobiDB-lite"/>
    </source>
</evidence>
<dbReference type="EMBL" id="CP003219">
    <property type="protein sequence ID" value="AEW93582.1"/>
    <property type="molecule type" value="Genomic_DNA"/>
</dbReference>
<keyword evidence="3" id="KW-1185">Reference proteome</keyword>
<feature type="region of interest" description="Disordered" evidence="1">
    <location>
        <begin position="24"/>
        <end position="79"/>
    </location>
</feature>
<dbReference type="AlphaFoldDB" id="G8WRK4"/>
<proteinExistence type="predicted"/>
<organism evidence="2 3">
    <name type="scientific">Streptantibioticus cattleyicolor (strain ATCC 35852 / DSM 46488 / JCM 4925 / NBRC 14057 / NRRL 8057)</name>
    <name type="common">Streptomyces cattleya</name>
    <dbReference type="NCBI Taxonomy" id="1003195"/>
    <lineage>
        <taxon>Bacteria</taxon>
        <taxon>Bacillati</taxon>
        <taxon>Actinomycetota</taxon>
        <taxon>Actinomycetes</taxon>
        <taxon>Kitasatosporales</taxon>
        <taxon>Streptomycetaceae</taxon>
        <taxon>Streptantibioticus</taxon>
    </lineage>
</organism>
<dbReference type="Proteomes" id="UP000007842">
    <property type="component" value="Chromosome"/>
</dbReference>
<dbReference type="STRING" id="1003195.SCATT_12110"/>